<evidence type="ECO:0008006" key="4">
    <source>
        <dbReference type="Google" id="ProtNLM"/>
    </source>
</evidence>
<evidence type="ECO:0000313" key="2">
    <source>
        <dbReference type="EMBL" id="MBA8827838.1"/>
    </source>
</evidence>
<dbReference type="Gene3D" id="3.40.50.300">
    <property type="entry name" value="P-loop containing nucleotide triphosphate hydrolases"/>
    <property type="match status" value="1"/>
</dbReference>
<sequence>MGKSVTKPPKPPTAKKVAREHRKHDKKQDRKQKRRAWLKSRAHQNRHHGVPLAVDATAVLTGCVGHYADPTTAVITGAVSAATIGVPVALGALSERERGLVSAHGLGAAAWAVAGSVFGPVNTLVSAAGAVGAITAQVSWIESRKVRTTVNSAKIDKKNAETWNGDGGVLSRVGMPGAGLFATETVWSADGQRRIGMNYHIDLAGSGVRVEQALQLGPSLAAEIPGRLRQGAVTVLDDEEDTNHVIARVVWVKPWSEHTKLEHPIVTHLDEIRQQVNAAVEYHLSDGATGEMDIPDHIKHLLPNMSSIKNPFPAGEIDDGSTHYKEFWRKGYGSLHGLKVGFTGSGKTVDINSEITSLMPCRDALVWVIDVSMKAGKDFAAWGDCIDWMGNDPKKAAAMLRQAIAFADGRGKEYRNSSILSPATAPAIVILIDELSALWKQLPELCSSMLTRGTKEFRSQGIILRTASQRGSQEGYGHGFAEFREMLVANELLKVKKAAEAAFTLSDTENLPGNPEKFTYGEAVEENSITGKQVHRKGYFVDIGDDEDEDDHGVIPELASLYGPFRPTLDAPTMKYATPDYLNRTTASGENPLITPEMVTKPRTPEPITTEDELAEHVEGIRTNTEWLGSHLSGDFRINTTGPYDDDTDGEDDDMNTAPEMHITDIAKKMGITTGDDEMVREQRAAIMQAQHDADDARRGDELADLDRRLEQMPAEHANKDAAEAVGQVTVKQFPDDDPIKAFCVQQLGKASTKGIQTGEIAARYAEHSGKKAPSKTTVVDRLKDLNAHGKAKAAGSGRGVKWFRADQAPEDAM</sequence>
<dbReference type="SUPFAM" id="SSF52540">
    <property type="entry name" value="P-loop containing nucleoside triphosphate hydrolases"/>
    <property type="match status" value="1"/>
</dbReference>
<keyword evidence="3" id="KW-1185">Reference proteome</keyword>
<dbReference type="AlphaFoldDB" id="A0A839EAG7"/>
<evidence type="ECO:0000256" key="1">
    <source>
        <dbReference type="SAM" id="MobiDB-lite"/>
    </source>
</evidence>
<protein>
    <recommendedName>
        <fullName evidence="4">FtsK domain-containing protein</fullName>
    </recommendedName>
</protein>
<dbReference type="RefSeq" id="WP_182546990.1">
    <property type="nucleotide sequence ID" value="NZ_JACGWZ010000010.1"/>
</dbReference>
<proteinExistence type="predicted"/>
<gene>
    <name evidence="2" type="ORF">FHX42_005245</name>
</gene>
<accession>A0A839EAG7</accession>
<dbReference type="Proteomes" id="UP000569329">
    <property type="component" value="Unassembled WGS sequence"/>
</dbReference>
<organism evidence="2 3">
    <name type="scientific">Halosaccharopolyspora lacisalsi</name>
    <dbReference type="NCBI Taxonomy" id="1000566"/>
    <lineage>
        <taxon>Bacteria</taxon>
        <taxon>Bacillati</taxon>
        <taxon>Actinomycetota</taxon>
        <taxon>Actinomycetes</taxon>
        <taxon>Pseudonocardiales</taxon>
        <taxon>Pseudonocardiaceae</taxon>
        <taxon>Halosaccharopolyspora</taxon>
    </lineage>
</organism>
<reference evidence="2 3" key="1">
    <citation type="submission" date="2020-07" db="EMBL/GenBank/DDBJ databases">
        <title>Sequencing the genomes of 1000 actinobacteria strains.</title>
        <authorList>
            <person name="Klenk H.-P."/>
        </authorList>
    </citation>
    <scope>NUCLEOTIDE SEQUENCE [LARGE SCALE GENOMIC DNA]</scope>
    <source>
        <strain evidence="2 3">DSM 45975</strain>
    </source>
</reference>
<comment type="caution">
    <text evidence="2">The sequence shown here is derived from an EMBL/GenBank/DDBJ whole genome shotgun (WGS) entry which is preliminary data.</text>
</comment>
<dbReference type="EMBL" id="JACGWZ010000010">
    <property type="protein sequence ID" value="MBA8827838.1"/>
    <property type="molecule type" value="Genomic_DNA"/>
</dbReference>
<feature type="region of interest" description="Disordered" evidence="1">
    <location>
        <begin position="1"/>
        <end position="45"/>
    </location>
</feature>
<feature type="region of interest" description="Disordered" evidence="1">
    <location>
        <begin position="586"/>
        <end position="606"/>
    </location>
</feature>
<feature type="compositionally biased region" description="Basic residues" evidence="1">
    <location>
        <begin position="16"/>
        <end position="45"/>
    </location>
</feature>
<name>A0A839EAG7_9PSEU</name>
<evidence type="ECO:0000313" key="3">
    <source>
        <dbReference type="Proteomes" id="UP000569329"/>
    </source>
</evidence>
<dbReference type="InterPro" id="IPR027417">
    <property type="entry name" value="P-loop_NTPase"/>
</dbReference>